<evidence type="ECO:0000259" key="2">
    <source>
        <dbReference type="PROSITE" id="PS50090"/>
    </source>
</evidence>
<name>A0AA86V5Y6_9FABA</name>
<feature type="domain" description="Myb-like" evidence="2">
    <location>
        <begin position="32"/>
        <end position="103"/>
    </location>
</feature>
<dbReference type="InterPro" id="IPR044822">
    <property type="entry name" value="Myb_DNA-bind_4"/>
</dbReference>
<dbReference type="CDD" id="cd12203">
    <property type="entry name" value="GT1"/>
    <property type="match status" value="1"/>
</dbReference>
<dbReference type="Pfam" id="PF13837">
    <property type="entry name" value="Myb_DNA-bind_4"/>
    <property type="match status" value="1"/>
</dbReference>
<evidence type="ECO:0000256" key="1">
    <source>
        <dbReference type="SAM" id="MobiDB-lite"/>
    </source>
</evidence>
<evidence type="ECO:0000313" key="3">
    <source>
        <dbReference type="EMBL" id="CAJ1838132.1"/>
    </source>
</evidence>
<protein>
    <recommendedName>
        <fullName evidence="2">Myb-like domain-containing protein</fullName>
    </recommendedName>
</protein>
<feature type="region of interest" description="Disordered" evidence="1">
    <location>
        <begin position="228"/>
        <end position="263"/>
    </location>
</feature>
<organism evidence="3 4">
    <name type="scientific">Sphenostylis stenocarpa</name>
    <dbReference type="NCBI Taxonomy" id="92480"/>
    <lineage>
        <taxon>Eukaryota</taxon>
        <taxon>Viridiplantae</taxon>
        <taxon>Streptophyta</taxon>
        <taxon>Embryophyta</taxon>
        <taxon>Tracheophyta</taxon>
        <taxon>Spermatophyta</taxon>
        <taxon>Magnoliopsida</taxon>
        <taxon>eudicotyledons</taxon>
        <taxon>Gunneridae</taxon>
        <taxon>Pentapetalae</taxon>
        <taxon>rosids</taxon>
        <taxon>fabids</taxon>
        <taxon>Fabales</taxon>
        <taxon>Fabaceae</taxon>
        <taxon>Papilionoideae</taxon>
        <taxon>50 kb inversion clade</taxon>
        <taxon>NPAAA clade</taxon>
        <taxon>indigoferoid/millettioid clade</taxon>
        <taxon>Phaseoleae</taxon>
        <taxon>Sphenostylis</taxon>
    </lineage>
</organism>
<evidence type="ECO:0000313" key="4">
    <source>
        <dbReference type="Proteomes" id="UP001189624"/>
    </source>
</evidence>
<gene>
    <name evidence="3" type="ORF">AYBTSS11_LOCUS1582</name>
</gene>
<dbReference type="Gene3D" id="1.10.10.60">
    <property type="entry name" value="Homeodomain-like"/>
    <property type="match status" value="1"/>
</dbReference>
<dbReference type="InterPro" id="IPR001005">
    <property type="entry name" value="SANT/Myb"/>
</dbReference>
<dbReference type="Proteomes" id="UP001189624">
    <property type="component" value="Chromosome 1"/>
</dbReference>
<sequence>MALDQPSNPNAVDGAGNGATPCSAAEGADDGRPAARLPRWTRQEILVLIQGKSDAENRFRPGRGSGSAFGSSEPKWALVSAYCKKHGVNREPVQCRKRWSNLAGDYKKIKEWESQVRDETESFWLMRNDLRRERKLPGYFDREVYNILDSPSTAAAATAETPTAAVEAPGEEEVHLYDSNRRVGSDDGLFSDCEKEEVLLLAPGKDVPAPVPISEKQFQPLLQLCEGEGNAQGTTNEKRATPNPEMGSTSQGGRKRKRFATEAEEETLQSQLIDVLEKNGKMLRDHLEAQNTNFQLDRQQQRDTATNIVAVLDKLADALGRIADKFACEEFYWEEEREWGRPTVKEMEGTGLWPTNHSLFTLVSQLGFSVRHQIQLNSTPLQMVLFVFDTPIPRSSIRAAIMQNHTYS</sequence>
<keyword evidence="4" id="KW-1185">Reference proteome</keyword>
<dbReference type="EMBL" id="OY731398">
    <property type="protein sequence ID" value="CAJ1838132.1"/>
    <property type="molecule type" value="Genomic_DNA"/>
</dbReference>
<proteinExistence type="predicted"/>
<dbReference type="PANTHER" id="PTHR47211:SF4">
    <property type="entry name" value="MYB_SANT-LIKE DNA-BINDING DOMAIN PROTEIN"/>
    <property type="match status" value="1"/>
</dbReference>
<feature type="region of interest" description="Disordered" evidence="1">
    <location>
        <begin position="1"/>
        <end position="37"/>
    </location>
</feature>
<reference evidence="3" key="1">
    <citation type="submission" date="2023-10" db="EMBL/GenBank/DDBJ databases">
        <authorList>
            <person name="Domelevo Entfellner J.-B."/>
        </authorList>
    </citation>
    <scope>NUCLEOTIDE SEQUENCE</scope>
</reference>
<feature type="compositionally biased region" description="Polar residues" evidence="1">
    <location>
        <begin position="1"/>
        <end position="10"/>
    </location>
</feature>
<dbReference type="Gramene" id="rna-AYBTSS11_LOCUS1582">
    <property type="protein sequence ID" value="CAJ1838132.1"/>
    <property type="gene ID" value="gene-AYBTSS11_LOCUS1582"/>
</dbReference>
<accession>A0AA86V5Y6</accession>
<dbReference type="AlphaFoldDB" id="A0AA86V5Y6"/>
<dbReference type="PROSITE" id="PS50090">
    <property type="entry name" value="MYB_LIKE"/>
    <property type="match status" value="1"/>
</dbReference>
<dbReference type="PANTHER" id="PTHR47211">
    <property type="entry name" value="TRIHELIX TRANSCRIPTION FACTOR ASR3"/>
    <property type="match status" value="1"/>
</dbReference>